<evidence type="ECO:0000313" key="1">
    <source>
        <dbReference type="EMBL" id="MFD0738245.1"/>
    </source>
</evidence>
<proteinExistence type="predicted"/>
<keyword evidence="2" id="KW-1185">Reference proteome</keyword>
<protein>
    <submittedName>
        <fullName evidence="1">Uncharacterized protein</fullName>
    </submittedName>
</protein>
<evidence type="ECO:0000313" key="2">
    <source>
        <dbReference type="Proteomes" id="UP001597090"/>
    </source>
</evidence>
<dbReference type="EMBL" id="JBHTIH010000002">
    <property type="protein sequence ID" value="MFD0738245.1"/>
    <property type="molecule type" value="Genomic_DNA"/>
</dbReference>
<name>A0ABW2YIU3_9GAMM</name>
<dbReference type="Proteomes" id="UP001597090">
    <property type="component" value="Unassembled WGS sequence"/>
</dbReference>
<gene>
    <name evidence="1" type="ORF">ACFQZQ_02940</name>
</gene>
<accession>A0ABW2YIU3</accession>
<organism evidence="1 2">
    <name type="scientific">Lysobacter koreensis</name>
    <dbReference type="NCBI Taxonomy" id="266122"/>
    <lineage>
        <taxon>Bacteria</taxon>
        <taxon>Pseudomonadati</taxon>
        <taxon>Pseudomonadota</taxon>
        <taxon>Gammaproteobacteria</taxon>
        <taxon>Lysobacterales</taxon>
        <taxon>Lysobacteraceae</taxon>
        <taxon>Lysobacter</taxon>
    </lineage>
</organism>
<reference evidence="2" key="1">
    <citation type="journal article" date="2019" name="Int. J. Syst. Evol. Microbiol.">
        <title>The Global Catalogue of Microorganisms (GCM) 10K type strain sequencing project: providing services to taxonomists for standard genome sequencing and annotation.</title>
        <authorList>
            <consortium name="The Broad Institute Genomics Platform"/>
            <consortium name="The Broad Institute Genome Sequencing Center for Infectious Disease"/>
            <person name="Wu L."/>
            <person name="Ma J."/>
        </authorList>
    </citation>
    <scope>NUCLEOTIDE SEQUENCE [LARGE SCALE GENOMIC DNA]</scope>
    <source>
        <strain evidence="2">CCUG 55491</strain>
    </source>
</reference>
<dbReference type="RefSeq" id="WP_386811178.1">
    <property type="nucleotide sequence ID" value="NZ_JBHTIH010000002.1"/>
</dbReference>
<comment type="caution">
    <text evidence="1">The sequence shown here is derived from an EMBL/GenBank/DDBJ whole genome shotgun (WGS) entry which is preliminary data.</text>
</comment>
<sequence length="50" mass="5639">MKMRDDELCNLIDREARQSIGVDDAFAADRTRAMEFYMGEANGELAPSEV</sequence>